<keyword evidence="7" id="KW-1185">Reference proteome</keyword>
<dbReference type="Pfam" id="PF01053">
    <property type="entry name" value="Cys_Met_Meta_PP"/>
    <property type="match status" value="1"/>
</dbReference>
<dbReference type="InterPro" id="IPR015421">
    <property type="entry name" value="PyrdxlP-dep_Trfase_major"/>
</dbReference>
<evidence type="ECO:0000313" key="7">
    <source>
        <dbReference type="Proteomes" id="UP000320623"/>
    </source>
</evidence>
<dbReference type="Pfam" id="PF13240">
    <property type="entry name" value="Zn_Ribbon_1"/>
    <property type="match status" value="1"/>
</dbReference>
<sequence>MSLNFCPSCGNKVNSEANFCVNCGFELKVLRSKREKILNERKNRGANKIYSIIILASIAIFTIVMLAKSIPSYKNPIIEAQPKVISRVDYRGKNLEMSYVEAKVRDGKIILPLDIVIDKKVAKFALAFSSGMAAETTLILTILNSGDHVVAFDDLYAETGASY</sequence>
<dbReference type="AlphaFoldDB" id="A0A0S4NBF2"/>
<dbReference type="Gene3D" id="3.40.640.10">
    <property type="entry name" value="Type I PLP-dependent aspartate aminotransferase-like (Major domain)"/>
    <property type="match status" value="1"/>
</dbReference>
<comment type="cofactor">
    <cofactor evidence="1 3">
        <name>pyridoxal 5'-phosphate</name>
        <dbReference type="ChEBI" id="CHEBI:597326"/>
    </cofactor>
</comment>
<dbReference type="Proteomes" id="UP000320623">
    <property type="component" value="Unassembled WGS sequence"/>
</dbReference>
<feature type="domain" description="Zinc-ribbon" evidence="5">
    <location>
        <begin position="5"/>
        <end position="27"/>
    </location>
</feature>
<dbReference type="GO" id="GO:0030170">
    <property type="term" value="F:pyridoxal phosphate binding"/>
    <property type="evidence" value="ECO:0007669"/>
    <property type="project" value="InterPro"/>
</dbReference>
<proteinExistence type="inferred from homology"/>
<name>A0A0S4NBF2_9BACT</name>
<evidence type="ECO:0000259" key="5">
    <source>
        <dbReference type="Pfam" id="PF13240"/>
    </source>
</evidence>
<evidence type="ECO:0000256" key="3">
    <source>
        <dbReference type="RuleBase" id="RU362118"/>
    </source>
</evidence>
<comment type="similarity">
    <text evidence="3">Belongs to the trans-sulfuration enzymes family.</text>
</comment>
<keyword evidence="4" id="KW-1133">Transmembrane helix</keyword>
<reference evidence="7" key="1">
    <citation type="submission" date="2015-11" db="EMBL/GenBank/DDBJ databases">
        <authorList>
            <person name="Varghese N."/>
        </authorList>
    </citation>
    <scope>NUCLEOTIDE SEQUENCE [LARGE SCALE GENOMIC DNA]</scope>
</reference>
<protein>
    <submittedName>
        <fullName evidence="6">Cys/Met metabolism PLP-dependent enzyme</fullName>
    </submittedName>
</protein>
<dbReference type="InterPro" id="IPR000277">
    <property type="entry name" value="Cys/Met-Metab_PyrdxlP-dep_enz"/>
</dbReference>
<dbReference type="GO" id="GO:0019346">
    <property type="term" value="P:transsulfuration"/>
    <property type="evidence" value="ECO:0007669"/>
    <property type="project" value="InterPro"/>
</dbReference>
<feature type="transmembrane region" description="Helical" evidence="4">
    <location>
        <begin position="49"/>
        <end position="67"/>
    </location>
</feature>
<keyword evidence="2 3" id="KW-0663">Pyridoxal phosphate</keyword>
<accession>A0A0S4NBF2</accession>
<dbReference type="OrthoDB" id="8685152at2"/>
<dbReference type="SUPFAM" id="SSF53383">
    <property type="entry name" value="PLP-dependent transferases"/>
    <property type="match status" value="1"/>
</dbReference>
<evidence type="ECO:0000313" key="6">
    <source>
        <dbReference type="EMBL" id="CUU08216.1"/>
    </source>
</evidence>
<dbReference type="EMBL" id="FAOO01000019">
    <property type="protein sequence ID" value="CUU08216.1"/>
    <property type="molecule type" value="Genomic_DNA"/>
</dbReference>
<evidence type="ECO:0000256" key="1">
    <source>
        <dbReference type="ARBA" id="ARBA00001933"/>
    </source>
</evidence>
<evidence type="ECO:0000256" key="2">
    <source>
        <dbReference type="ARBA" id="ARBA00022898"/>
    </source>
</evidence>
<dbReference type="InterPro" id="IPR015424">
    <property type="entry name" value="PyrdxlP-dep_Trfase"/>
</dbReference>
<dbReference type="InterPro" id="IPR026870">
    <property type="entry name" value="Zinc_ribbon_dom"/>
</dbReference>
<organism evidence="6 7">
    <name type="scientific">Candidatus Thermokryptus mobilis</name>
    <dbReference type="NCBI Taxonomy" id="1643428"/>
    <lineage>
        <taxon>Bacteria</taxon>
        <taxon>Pseudomonadati</taxon>
        <taxon>Candidatus Kryptoniota</taxon>
        <taxon>Candidatus Thermokryptus</taxon>
    </lineage>
</organism>
<evidence type="ECO:0000256" key="4">
    <source>
        <dbReference type="SAM" id="Phobius"/>
    </source>
</evidence>
<dbReference type="STRING" id="1643428.GCA_001442855_01981"/>
<keyword evidence="4" id="KW-0812">Transmembrane</keyword>
<gene>
    <name evidence="6" type="ORF">JGI1_02022</name>
</gene>
<keyword evidence="4" id="KW-0472">Membrane</keyword>